<organism evidence="1 2">
    <name type="scientific">Vitis vinifera</name>
    <name type="common">Grape</name>
    <dbReference type="NCBI Taxonomy" id="29760"/>
    <lineage>
        <taxon>Eukaryota</taxon>
        <taxon>Viridiplantae</taxon>
        <taxon>Streptophyta</taxon>
        <taxon>Embryophyta</taxon>
        <taxon>Tracheophyta</taxon>
        <taxon>Spermatophyta</taxon>
        <taxon>Magnoliopsida</taxon>
        <taxon>eudicotyledons</taxon>
        <taxon>Gunneridae</taxon>
        <taxon>Pentapetalae</taxon>
        <taxon>rosids</taxon>
        <taxon>Vitales</taxon>
        <taxon>Vitaceae</taxon>
        <taxon>Viteae</taxon>
        <taxon>Vitis</taxon>
    </lineage>
</organism>
<dbReference type="AlphaFoldDB" id="A0A438EFZ1"/>
<protein>
    <submittedName>
        <fullName evidence="1">Uncharacterized protein</fullName>
    </submittedName>
</protein>
<dbReference type="Proteomes" id="UP000288805">
    <property type="component" value="Unassembled WGS sequence"/>
</dbReference>
<dbReference type="EMBL" id="QGNW01001302">
    <property type="protein sequence ID" value="RVW46636.1"/>
    <property type="molecule type" value="Genomic_DNA"/>
</dbReference>
<reference evidence="1 2" key="1">
    <citation type="journal article" date="2018" name="PLoS Genet.">
        <title>Population sequencing reveals clonal diversity and ancestral inbreeding in the grapevine cultivar Chardonnay.</title>
        <authorList>
            <person name="Roach M.J."/>
            <person name="Johnson D.L."/>
            <person name="Bohlmann J."/>
            <person name="van Vuuren H.J."/>
            <person name="Jones S.J."/>
            <person name="Pretorius I.S."/>
            <person name="Schmidt S.A."/>
            <person name="Borneman A.R."/>
        </authorList>
    </citation>
    <scope>NUCLEOTIDE SEQUENCE [LARGE SCALE GENOMIC DNA]</scope>
    <source>
        <strain evidence="2">cv. Chardonnay</strain>
        <tissue evidence="1">Leaf</tissue>
    </source>
</reference>
<sequence>MFGNVSMRKEALNQLGFWDAKEREGALSLVEAVARKTVREDYQKWALMEEASSKKRLGDKGKIGLRREIEILNDQEARKLEEIFTEEEVFGALSELNGDKPLPGQLFYGLDGLSMARMAFL</sequence>
<comment type="caution">
    <text evidence="1">The sequence shown here is derived from an EMBL/GenBank/DDBJ whole genome shotgun (WGS) entry which is preliminary data.</text>
</comment>
<evidence type="ECO:0000313" key="2">
    <source>
        <dbReference type="Proteomes" id="UP000288805"/>
    </source>
</evidence>
<evidence type="ECO:0000313" key="1">
    <source>
        <dbReference type="EMBL" id="RVW46636.1"/>
    </source>
</evidence>
<name>A0A438EFZ1_VITVI</name>
<proteinExistence type="predicted"/>
<accession>A0A438EFZ1</accession>
<gene>
    <name evidence="1" type="ORF">CK203_067360</name>
</gene>